<dbReference type="EMBL" id="LGAA01000003">
    <property type="protein sequence ID" value="KPD04162.1"/>
    <property type="molecule type" value="Genomic_DNA"/>
</dbReference>
<dbReference type="Proteomes" id="UP000053226">
    <property type="component" value="Unassembled WGS sequence"/>
</dbReference>
<comment type="caution">
    <text evidence="1">The sequence shown here is derived from an EMBL/GenBank/DDBJ whole genome shotgun (WGS) entry which is preliminary data.</text>
</comment>
<keyword evidence="2" id="KW-1185">Reference proteome</keyword>
<proteinExistence type="predicted"/>
<sequence>MDNQLFEQLVNQIMQRFQPKVLLVLTAASGYQHEIYQRLKQCNRCHFSLYIAENARHIHSLEQWDQLGEVINPEQATLAANLAQYQHLFIPFMDFSTLGDLANGLFNRQETQIIHTALMQNINIIALAYNCSPTSELNTLLGMNKNTAHNQLIQKNIEQLICSGIDFCSLPDAEHKLTSHQTYSEKPYFDKSGYPDQKSEIAPITEQRYITLNDVMNNPGEYNSTRSKLTDSAIDYLKNLKSKS</sequence>
<dbReference type="AlphaFoldDB" id="A0A0N0IBR9"/>
<reference evidence="1 2" key="1">
    <citation type="submission" date="2015-07" db="EMBL/GenBank/DDBJ databases">
        <title>ATOL: Assembling a taxonomically balanced genome-scale reconstruction of the evolutionary history of the Enterobacteriaceae.</title>
        <authorList>
            <person name="Plunkett G.III."/>
            <person name="Neeno-Eckwall E.C."/>
            <person name="Glasner J.D."/>
            <person name="Perna N.T."/>
        </authorList>
    </citation>
    <scope>NUCLEOTIDE SEQUENCE [LARGE SCALE GENOMIC DNA]</scope>
    <source>
        <strain evidence="1 2">ATCC 35017</strain>
    </source>
</reference>
<evidence type="ECO:0000313" key="1">
    <source>
        <dbReference type="EMBL" id="KPD04162.1"/>
    </source>
</evidence>
<evidence type="ECO:0000313" key="2">
    <source>
        <dbReference type="Proteomes" id="UP000053226"/>
    </source>
</evidence>
<dbReference type="RefSeq" id="WP_053907046.1">
    <property type="nucleotide sequence ID" value="NZ_CAWMUS010000003.1"/>
</dbReference>
<protein>
    <recommendedName>
        <fullName evidence="3">Flavoprotein</fullName>
    </recommendedName>
</protein>
<accession>A0A0N0IBR9</accession>
<evidence type="ECO:0008006" key="3">
    <source>
        <dbReference type="Google" id="ProtNLM"/>
    </source>
</evidence>
<dbReference type="OrthoDB" id="6492516at2"/>
<gene>
    <name evidence="1" type="ORF">M992_0269</name>
</gene>
<name>A0A0N0IBR9_9GAMM</name>
<organism evidence="1 2">
    <name type="scientific">Moellerella wisconsensis ATCC 35017</name>
    <dbReference type="NCBI Taxonomy" id="1354267"/>
    <lineage>
        <taxon>Bacteria</taxon>
        <taxon>Pseudomonadati</taxon>
        <taxon>Pseudomonadota</taxon>
        <taxon>Gammaproteobacteria</taxon>
        <taxon>Enterobacterales</taxon>
        <taxon>Morganellaceae</taxon>
        <taxon>Moellerella</taxon>
    </lineage>
</organism>